<organism evidence="1 2">
    <name type="scientific">Colletotrichum gloeosporioides (strain Cg-14)</name>
    <name type="common">Anthracnose fungus</name>
    <name type="synonym">Glomerella cingulata</name>
    <dbReference type="NCBI Taxonomy" id="1237896"/>
    <lineage>
        <taxon>Eukaryota</taxon>
        <taxon>Fungi</taxon>
        <taxon>Dikarya</taxon>
        <taxon>Ascomycota</taxon>
        <taxon>Pezizomycotina</taxon>
        <taxon>Sordariomycetes</taxon>
        <taxon>Hypocreomycetidae</taxon>
        <taxon>Glomerellales</taxon>
        <taxon>Glomerellaceae</taxon>
        <taxon>Colletotrichum</taxon>
        <taxon>Colletotrichum gloeosporioides species complex</taxon>
    </lineage>
</organism>
<evidence type="ECO:0000313" key="1">
    <source>
        <dbReference type="EMBL" id="EQB48909.1"/>
    </source>
</evidence>
<accession>T0KA88</accession>
<name>T0KA88_COLGC</name>
<protein>
    <submittedName>
        <fullName evidence="1">Uncharacterized protein</fullName>
    </submittedName>
</protein>
<dbReference type="EMBL" id="AMYD01002476">
    <property type="protein sequence ID" value="EQB48909.1"/>
    <property type="molecule type" value="Genomic_DNA"/>
</dbReference>
<dbReference type="Proteomes" id="UP000015530">
    <property type="component" value="Unassembled WGS sequence"/>
</dbReference>
<dbReference type="HOGENOM" id="CLU_3434121_0_0_1"/>
<evidence type="ECO:0000313" key="2">
    <source>
        <dbReference type="Proteomes" id="UP000015530"/>
    </source>
</evidence>
<gene>
    <name evidence="1" type="ORF">CGLO_11805</name>
</gene>
<comment type="caution">
    <text evidence="1">The sequence shown here is derived from an EMBL/GenBank/DDBJ whole genome shotgun (WGS) entry which is preliminary data.</text>
</comment>
<sequence length="15" mass="1825">MNLDLLKNMAETYIR</sequence>
<proteinExistence type="predicted"/>
<reference evidence="2" key="1">
    <citation type="journal article" date="2013" name="Mol. Plant Microbe Interact.">
        <title>Global aspects of pacC regulation of pathogenicity genes in Colletotrichum gloeosporioides as revealed by transcriptome analysis.</title>
        <authorList>
            <person name="Alkan N."/>
            <person name="Meng X."/>
            <person name="Friedlander G."/>
            <person name="Reuveni E."/>
            <person name="Sukno S."/>
            <person name="Sherman A."/>
            <person name="Thon M."/>
            <person name="Fluhr R."/>
            <person name="Prusky D."/>
        </authorList>
    </citation>
    <scope>NUCLEOTIDE SEQUENCE [LARGE SCALE GENOMIC DNA]</scope>
    <source>
        <strain evidence="2">Cg-14</strain>
    </source>
</reference>